<dbReference type="InterPro" id="IPR046341">
    <property type="entry name" value="SET_dom_sf"/>
</dbReference>
<feature type="domain" description="SET" evidence="2">
    <location>
        <begin position="7"/>
        <end position="163"/>
    </location>
</feature>
<name>A0ABR1VCF5_9PEZI</name>
<dbReference type="Proteomes" id="UP001446871">
    <property type="component" value="Unassembled WGS sequence"/>
</dbReference>
<comment type="caution">
    <text evidence="3">The sequence shown here is derived from an EMBL/GenBank/DDBJ whole genome shotgun (WGS) entry which is preliminary data.</text>
</comment>
<dbReference type="PANTHER" id="PTHR47332">
    <property type="entry name" value="SET DOMAIN-CONTAINING PROTEIN 5"/>
    <property type="match status" value="1"/>
</dbReference>
<protein>
    <submittedName>
        <fullName evidence="3">SET domain protein</fullName>
    </submittedName>
</protein>
<dbReference type="EMBL" id="JAQQWM010000004">
    <property type="protein sequence ID" value="KAK8068016.1"/>
    <property type="molecule type" value="Genomic_DNA"/>
</dbReference>
<dbReference type="Gene3D" id="2.170.270.10">
    <property type="entry name" value="SET domain"/>
    <property type="match status" value="1"/>
</dbReference>
<evidence type="ECO:0000313" key="3">
    <source>
        <dbReference type="EMBL" id="KAK8068016.1"/>
    </source>
</evidence>
<dbReference type="Pfam" id="PF00856">
    <property type="entry name" value="SET"/>
    <property type="match status" value="1"/>
</dbReference>
<evidence type="ECO:0000313" key="4">
    <source>
        <dbReference type="Proteomes" id="UP001446871"/>
    </source>
</evidence>
<dbReference type="InterPro" id="IPR001214">
    <property type="entry name" value="SET_dom"/>
</dbReference>
<reference evidence="3 4" key="1">
    <citation type="submission" date="2023-01" db="EMBL/GenBank/DDBJ databases">
        <title>Analysis of 21 Apiospora genomes using comparative genomics revels a genus with tremendous synthesis potential of carbohydrate active enzymes and secondary metabolites.</title>
        <authorList>
            <person name="Sorensen T."/>
        </authorList>
    </citation>
    <scope>NUCLEOTIDE SEQUENCE [LARGE SCALE GENOMIC DNA]</scope>
    <source>
        <strain evidence="3 4">CBS 83171</strain>
    </source>
</reference>
<dbReference type="CDD" id="cd20071">
    <property type="entry name" value="SET_SMYD"/>
    <property type="match status" value="1"/>
</dbReference>
<evidence type="ECO:0000259" key="2">
    <source>
        <dbReference type="PROSITE" id="PS50280"/>
    </source>
</evidence>
<accession>A0ABR1VCF5</accession>
<dbReference type="InterPro" id="IPR053185">
    <property type="entry name" value="SET_domain_protein"/>
</dbReference>
<organism evidence="3 4">
    <name type="scientific">Apiospora saccharicola</name>
    <dbReference type="NCBI Taxonomy" id="335842"/>
    <lineage>
        <taxon>Eukaryota</taxon>
        <taxon>Fungi</taxon>
        <taxon>Dikarya</taxon>
        <taxon>Ascomycota</taxon>
        <taxon>Pezizomycotina</taxon>
        <taxon>Sordariomycetes</taxon>
        <taxon>Xylariomycetidae</taxon>
        <taxon>Amphisphaeriales</taxon>
        <taxon>Apiosporaceae</taxon>
        <taxon>Apiospora</taxon>
    </lineage>
</organism>
<keyword evidence="4" id="KW-1185">Reference proteome</keyword>
<proteinExistence type="predicted"/>
<feature type="region of interest" description="Disordered" evidence="1">
    <location>
        <begin position="218"/>
        <end position="262"/>
    </location>
</feature>
<gene>
    <name evidence="3" type="ORF">PG996_007128</name>
</gene>
<sequence length="423" mass="46050">MAATPESLWEVRCIPNKGYGMVATAPVEPGTCLLVEKPLYIRAMVDDPIQQQNSIVESLIRSLPDAAQRDAFHALASSFSVLYPDYPYYSIATTNEVALSGAQDGASGLFLRWSRFNHACTPSAYWAWNEDDGASSSKGRRGVLTVHAIRHLNPGDEISISYFENRVMPHDDRERYLAEVYCFACDCALCSLAPGPWRDDVDERLRQLEAFWRKYHLGEDTQGPPSSPSSPSSLSTPASSAATPTITTTSKPSNKDGNIASKEEEVGENVIVDVRALNQQRYLHDAAGCLAECREAAELILEAEEDVGDGAGGEDGDIAGCIDVTFAYEIALALALFVGDAARASVFAARNRDRYTVTLGADSVEALRAGRCAENPCADRSFGLGGGGRRVMMGSDVVPDAEEIGEEAFEEWLWSAEEWQLRE</sequence>
<evidence type="ECO:0000256" key="1">
    <source>
        <dbReference type="SAM" id="MobiDB-lite"/>
    </source>
</evidence>
<dbReference type="PANTHER" id="PTHR47332:SF4">
    <property type="entry name" value="SET DOMAIN-CONTAINING PROTEIN 5"/>
    <property type="match status" value="1"/>
</dbReference>
<dbReference type="PROSITE" id="PS50280">
    <property type="entry name" value="SET"/>
    <property type="match status" value="1"/>
</dbReference>
<feature type="compositionally biased region" description="Low complexity" evidence="1">
    <location>
        <begin position="229"/>
        <end position="252"/>
    </location>
</feature>
<dbReference type="SUPFAM" id="SSF82199">
    <property type="entry name" value="SET domain"/>
    <property type="match status" value="1"/>
</dbReference>